<feature type="compositionally biased region" description="Basic and acidic residues" evidence="6">
    <location>
        <begin position="347"/>
        <end position="363"/>
    </location>
</feature>
<evidence type="ECO:0000313" key="9">
    <source>
        <dbReference type="Proteomes" id="UP000683575"/>
    </source>
</evidence>
<evidence type="ECO:0000256" key="2">
    <source>
        <dbReference type="ARBA" id="ARBA00022475"/>
    </source>
</evidence>
<feature type="transmembrane region" description="Helical" evidence="7">
    <location>
        <begin position="213"/>
        <end position="234"/>
    </location>
</feature>
<keyword evidence="9" id="KW-1185">Reference proteome</keyword>
<feature type="transmembrane region" description="Helical" evidence="7">
    <location>
        <begin position="35"/>
        <end position="63"/>
    </location>
</feature>
<dbReference type="Proteomes" id="UP000683575">
    <property type="component" value="Chromosome"/>
</dbReference>
<dbReference type="PANTHER" id="PTHR30213:SF1">
    <property type="entry name" value="INNER MEMBRANE PROTEIN YHJD"/>
    <property type="match status" value="1"/>
</dbReference>
<evidence type="ECO:0000313" key="8">
    <source>
        <dbReference type="EMBL" id="QWZ09276.1"/>
    </source>
</evidence>
<reference evidence="8" key="1">
    <citation type="submission" date="2021-06" db="EMBL/GenBank/DDBJ databases">
        <title>Complete genome sequence of Nocardioides sp. G188.</title>
        <authorList>
            <person name="Im W.-T."/>
        </authorList>
    </citation>
    <scope>NUCLEOTIDE SEQUENCE</scope>
    <source>
        <strain evidence="8">G188</strain>
    </source>
</reference>
<dbReference type="EMBL" id="CP077062">
    <property type="protein sequence ID" value="QWZ09276.1"/>
    <property type="molecule type" value="Genomic_DNA"/>
</dbReference>
<proteinExistence type="predicted"/>
<dbReference type="AlphaFoldDB" id="A0A975Y193"/>
<evidence type="ECO:0000256" key="5">
    <source>
        <dbReference type="ARBA" id="ARBA00023136"/>
    </source>
</evidence>
<dbReference type="KEGG" id="nps:KRR39_05685"/>
<evidence type="ECO:0000256" key="4">
    <source>
        <dbReference type="ARBA" id="ARBA00022989"/>
    </source>
</evidence>
<feature type="region of interest" description="Disordered" evidence="6">
    <location>
        <begin position="317"/>
        <end position="363"/>
    </location>
</feature>
<comment type="subcellular location">
    <subcellularLocation>
        <location evidence="1">Cell membrane</location>
        <topology evidence="1">Multi-pass membrane protein</topology>
    </subcellularLocation>
</comment>
<name>A0A975Y193_9ACTN</name>
<accession>A0A975Y193</accession>
<sequence length="363" mass="39116">MASVVDRVDAFQQRHRVVGFPLAVLYKFFDDQGNYLAAILTYYAFIAIFPLLLIASSVLGLLLKGNAELRQAVLTSALSQFPIVGTQLGAPQGLQGSVSAVVIGALAALYGVLGVGQAAQNAVNTAWAIPRNSRLNPLVSRLRSFVLMILAGVTVLLVAMLSSASSHLSMFGADANTGLRLLFTLLSVALNALVISVMMRLATPQRETLRQVLPGGITIAVLWQALQLLGGAYVSRVVSRANDMNAIFAVVLGLLALIYIAAVMAVLGVEVNVVLARRLYPRALLTPFTDEVDLTDADRRAYADYAKAQRHKGFQRVRVSFGRRPNGEDPAPAPTGTPDQPPDQDPPQDRPHDRPQDRGEQRD</sequence>
<evidence type="ECO:0000256" key="7">
    <source>
        <dbReference type="SAM" id="Phobius"/>
    </source>
</evidence>
<gene>
    <name evidence="8" type="ORF">KRR39_05685</name>
</gene>
<evidence type="ECO:0000256" key="1">
    <source>
        <dbReference type="ARBA" id="ARBA00004651"/>
    </source>
</evidence>
<feature type="transmembrane region" description="Helical" evidence="7">
    <location>
        <begin position="142"/>
        <end position="161"/>
    </location>
</feature>
<keyword evidence="5 7" id="KW-0472">Membrane</keyword>
<dbReference type="GO" id="GO:0005886">
    <property type="term" value="C:plasma membrane"/>
    <property type="evidence" value="ECO:0007669"/>
    <property type="project" value="UniProtKB-SubCell"/>
</dbReference>
<feature type="transmembrane region" description="Helical" evidence="7">
    <location>
        <begin position="246"/>
        <end position="275"/>
    </location>
</feature>
<keyword evidence="3 7" id="KW-0812">Transmembrane</keyword>
<keyword evidence="2" id="KW-1003">Cell membrane</keyword>
<evidence type="ECO:0000256" key="3">
    <source>
        <dbReference type="ARBA" id="ARBA00022692"/>
    </source>
</evidence>
<keyword evidence="4 7" id="KW-1133">Transmembrane helix</keyword>
<protein>
    <submittedName>
        <fullName evidence="8">YihY/virulence factor BrkB family protein</fullName>
    </submittedName>
</protein>
<feature type="compositionally biased region" description="Pro residues" evidence="6">
    <location>
        <begin position="331"/>
        <end position="345"/>
    </location>
</feature>
<dbReference type="PANTHER" id="PTHR30213">
    <property type="entry name" value="INNER MEMBRANE PROTEIN YHJD"/>
    <property type="match status" value="1"/>
</dbReference>
<evidence type="ECO:0000256" key="6">
    <source>
        <dbReference type="SAM" id="MobiDB-lite"/>
    </source>
</evidence>
<feature type="transmembrane region" description="Helical" evidence="7">
    <location>
        <begin position="181"/>
        <end position="201"/>
    </location>
</feature>
<dbReference type="Pfam" id="PF03631">
    <property type="entry name" value="Virul_fac_BrkB"/>
    <property type="match status" value="1"/>
</dbReference>
<dbReference type="RefSeq" id="WP_216941122.1">
    <property type="nucleotide sequence ID" value="NZ_CP077062.1"/>
</dbReference>
<organism evidence="8 9">
    <name type="scientific">Nocardioides panacis</name>
    <dbReference type="NCBI Taxonomy" id="2849501"/>
    <lineage>
        <taxon>Bacteria</taxon>
        <taxon>Bacillati</taxon>
        <taxon>Actinomycetota</taxon>
        <taxon>Actinomycetes</taxon>
        <taxon>Propionibacteriales</taxon>
        <taxon>Nocardioidaceae</taxon>
        <taxon>Nocardioides</taxon>
    </lineage>
</organism>
<dbReference type="InterPro" id="IPR017039">
    <property type="entry name" value="Virul_fac_BrkB"/>
</dbReference>